<protein>
    <submittedName>
        <fullName evidence="1">Uncharacterized protein</fullName>
    </submittedName>
</protein>
<organism evidence="1">
    <name type="scientific">uncultured Caudovirales phage</name>
    <dbReference type="NCBI Taxonomy" id="2100421"/>
    <lineage>
        <taxon>Viruses</taxon>
        <taxon>Duplodnaviria</taxon>
        <taxon>Heunggongvirae</taxon>
        <taxon>Uroviricota</taxon>
        <taxon>Caudoviricetes</taxon>
        <taxon>Peduoviridae</taxon>
        <taxon>Maltschvirus</taxon>
        <taxon>Maltschvirus maltsch</taxon>
    </lineage>
</organism>
<dbReference type="InterPro" id="IPR056908">
    <property type="entry name" value="Gp80-like"/>
</dbReference>
<dbReference type="Pfam" id="PF23140">
    <property type="entry name" value="Gp80"/>
    <property type="match status" value="1"/>
</dbReference>
<reference evidence="1" key="1">
    <citation type="submission" date="2020-04" db="EMBL/GenBank/DDBJ databases">
        <authorList>
            <person name="Chiriac C."/>
            <person name="Salcher M."/>
            <person name="Ghai R."/>
            <person name="Kavagutti S V."/>
        </authorList>
    </citation>
    <scope>NUCLEOTIDE SEQUENCE</scope>
</reference>
<dbReference type="EMBL" id="LR796387">
    <property type="protein sequence ID" value="CAB4141140.1"/>
    <property type="molecule type" value="Genomic_DNA"/>
</dbReference>
<sequence>MSLTNAAEANLLNLLFLNVDWANIGDAGGLQNSAAAGSFYISLHTADPGEAGTQSTSEVAYTGYARVAVNRTGGGWTLTAQTITNTALVQFPQCTGGTATATHFGIGTDLSGAGNLLMKGALTSSLSISNGIQPQFAAAALTVNVD</sequence>
<accession>A0A6J5M7Q2</accession>
<gene>
    <name evidence="1" type="ORF">UFOVP412_36</name>
</gene>
<name>A0A6J5M7Q2_9CAUD</name>
<proteinExistence type="predicted"/>
<evidence type="ECO:0000313" key="1">
    <source>
        <dbReference type="EMBL" id="CAB4141140.1"/>
    </source>
</evidence>